<name>A0A2X4W896_SALER</name>
<dbReference type="EMBL" id="LS483466">
    <property type="protein sequence ID" value="SQI22885.1"/>
    <property type="molecule type" value="Genomic_DNA"/>
</dbReference>
<keyword evidence="1" id="KW-0812">Transmembrane</keyword>
<sequence>MGRGTILHARMRQRRFPYRCMNIYPVNYCLRPAKMVTERLSGFNAYHFFGIHGIHHGNVIGKHRTLAGNIVHTETIQRQESVRPKLNASDSAIAAPPIPPPTIIALVTLVMVILLFRPGFYLVDFPARRQ</sequence>
<keyword evidence="1" id="KW-0472">Membrane</keyword>
<accession>A0A2X4W896</accession>
<dbReference type="AlphaFoldDB" id="A0A2X4W896"/>
<feature type="transmembrane region" description="Helical" evidence="1">
    <location>
        <begin position="103"/>
        <end position="123"/>
    </location>
</feature>
<protein>
    <submittedName>
        <fullName evidence="2">Uncharacterized protein</fullName>
    </submittedName>
</protein>
<evidence type="ECO:0000256" key="1">
    <source>
        <dbReference type="SAM" id="Phobius"/>
    </source>
</evidence>
<keyword evidence="1" id="KW-1133">Transmembrane helix</keyword>
<dbReference type="Proteomes" id="UP000248731">
    <property type="component" value="Chromosome 1"/>
</dbReference>
<evidence type="ECO:0000313" key="2">
    <source>
        <dbReference type="EMBL" id="SQI22885.1"/>
    </source>
</evidence>
<proteinExistence type="predicted"/>
<gene>
    <name evidence="2" type="ORF">NCTC7307_02024</name>
</gene>
<keyword evidence="3" id="KW-1185">Reference proteome</keyword>
<evidence type="ECO:0000313" key="3">
    <source>
        <dbReference type="Proteomes" id="UP000248731"/>
    </source>
</evidence>
<organism evidence="2 3">
    <name type="scientific">Salmonella enterica subsp. arizonae</name>
    <dbReference type="NCBI Taxonomy" id="59203"/>
    <lineage>
        <taxon>Bacteria</taxon>
        <taxon>Pseudomonadati</taxon>
        <taxon>Pseudomonadota</taxon>
        <taxon>Gammaproteobacteria</taxon>
        <taxon>Enterobacterales</taxon>
        <taxon>Enterobacteriaceae</taxon>
        <taxon>Salmonella</taxon>
    </lineage>
</organism>
<reference evidence="2 3" key="1">
    <citation type="submission" date="2018-06" db="EMBL/GenBank/DDBJ databases">
        <authorList>
            <consortium name="Pathogen Informatics"/>
            <person name="Doyle S."/>
        </authorList>
    </citation>
    <scope>NUCLEOTIDE SEQUENCE [LARGE SCALE GENOMIC DNA]</scope>
    <source>
        <strain evidence="2 3">NCTC7307</strain>
    </source>
</reference>